<dbReference type="OrthoDB" id="10020333at2759"/>
<dbReference type="InterPro" id="IPR008271">
    <property type="entry name" value="Ser/Thr_kinase_AS"/>
</dbReference>
<evidence type="ECO:0000256" key="4">
    <source>
        <dbReference type="ARBA" id="ARBA00022741"/>
    </source>
</evidence>
<dbReference type="SMART" id="SM00220">
    <property type="entry name" value="S_TKc"/>
    <property type="match status" value="1"/>
</dbReference>
<evidence type="ECO:0000256" key="1">
    <source>
        <dbReference type="ARBA" id="ARBA00012513"/>
    </source>
</evidence>
<comment type="similarity">
    <text evidence="8">Belongs to the protein kinase superfamily.</text>
</comment>
<evidence type="ECO:0000313" key="11">
    <source>
        <dbReference type="Proteomes" id="UP000298663"/>
    </source>
</evidence>
<dbReference type="Proteomes" id="UP000298663">
    <property type="component" value="Unassembled WGS sequence"/>
</dbReference>
<evidence type="ECO:0000256" key="6">
    <source>
        <dbReference type="ARBA" id="ARBA00022840"/>
    </source>
</evidence>
<name>A0A4U5NCN9_STECR</name>
<evidence type="ECO:0000259" key="9">
    <source>
        <dbReference type="PROSITE" id="PS50011"/>
    </source>
</evidence>
<keyword evidence="11" id="KW-1185">Reference proteome</keyword>
<dbReference type="Pfam" id="PF00069">
    <property type="entry name" value="Pkinase"/>
    <property type="match status" value="2"/>
</dbReference>
<gene>
    <name evidence="10" type="ORF">L596_014635</name>
</gene>
<keyword evidence="6 7" id="KW-0067">ATP-binding</keyword>
<dbReference type="STRING" id="34508.A0A4U5NCN9"/>
<feature type="binding site" evidence="7">
    <location>
        <position position="54"/>
    </location>
    <ligand>
        <name>ATP</name>
        <dbReference type="ChEBI" id="CHEBI:30616"/>
    </ligand>
</feature>
<evidence type="ECO:0000256" key="8">
    <source>
        <dbReference type="RuleBase" id="RU000304"/>
    </source>
</evidence>
<dbReference type="InterPro" id="IPR000719">
    <property type="entry name" value="Prot_kinase_dom"/>
</dbReference>
<evidence type="ECO:0000256" key="7">
    <source>
        <dbReference type="PROSITE-ProRule" id="PRU10141"/>
    </source>
</evidence>
<sequence length="420" mass="48002">MHQDRKTKCQDDSPSTSAQVSNNFHVCELLGSGSFGNVYAVELKSDRTKRFAMKELTRNSLPRFIATELRILRNFGGVHNVMNLYAAFRDKERVFIVMDYFPHDQISDLITTLTNDEILSYMKNMLIALRYLHSKKIIHRDIKPSNFLYNRKMKRYSLIDFGLAHVYEKPVNTQKRSFGEALNVSQNDNRKSFLTDADESLKVLVLGDENAKRRPEIFDSSNCASESICQCLFADQICSKCTKLPMNNANKAGTPGFRAPEVLLRSRDQTTAIDIWSAGITFLSICARKHPLMRVEDDCEAMGQLMMFFGERKFRALAEQCGHLLVMDKLPFSAEGFDIVKFTKFSQNGFKDVRPPKVPCVYCRINVHSNQRGHCLCAESTEKSISELPSDERTMFEVIRNALRVLPTERYGAGLLLSYF</sequence>
<dbReference type="AlphaFoldDB" id="A0A4U5NCN9"/>
<dbReference type="PROSITE" id="PS00107">
    <property type="entry name" value="PROTEIN_KINASE_ATP"/>
    <property type="match status" value="1"/>
</dbReference>
<dbReference type="GO" id="GO:0044773">
    <property type="term" value="P:mitotic DNA damage checkpoint signaling"/>
    <property type="evidence" value="ECO:0007669"/>
    <property type="project" value="TreeGrafter"/>
</dbReference>
<comment type="caution">
    <text evidence="10">The sequence shown here is derived from an EMBL/GenBank/DDBJ whole genome shotgun (WGS) entry which is preliminary data.</text>
</comment>
<feature type="domain" description="Protein kinase" evidence="9">
    <location>
        <begin position="24"/>
        <end position="420"/>
    </location>
</feature>
<keyword evidence="3" id="KW-0808">Transferase</keyword>
<evidence type="ECO:0000256" key="5">
    <source>
        <dbReference type="ARBA" id="ARBA00022777"/>
    </source>
</evidence>
<dbReference type="Gene3D" id="1.10.510.10">
    <property type="entry name" value="Transferase(Phosphotransferase) domain 1"/>
    <property type="match status" value="1"/>
</dbReference>
<dbReference type="PROSITE" id="PS00108">
    <property type="entry name" value="PROTEIN_KINASE_ST"/>
    <property type="match status" value="1"/>
</dbReference>
<evidence type="ECO:0000256" key="3">
    <source>
        <dbReference type="ARBA" id="ARBA00022679"/>
    </source>
</evidence>
<keyword evidence="4 7" id="KW-0547">Nucleotide-binding</keyword>
<dbReference type="GO" id="GO:0005634">
    <property type="term" value="C:nucleus"/>
    <property type="evidence" value="ECO:0007669"/>
    <property type="project" value="TreeGrafter"/>
</dbReference>
<dbReference type="PROSITE" id="PS50011">
    <property type="entry name" value="PROTEIN_KINASE_DOM"/>
    <property type="match status" value="1"/>
</dbReference>
<organism evidence="10 11">
    <name type="scientific">Steinernema carpocapsae</name>
    <name type="common">Entomopathogenic nematode</name>
    <dbReference type="NCBI Taxonomy" id="34508"/>
    <lineage>
        <taxon>Eukaryota</taxon>
        <taxon>Metazoa</taxon>
        <taxon>Ecdysozoa</taxon>
        <taxon>Nematoda</taxon>
        <taxon>Chromadorea</taxon>
        <taxon>Rhabditida</taxon>
        <taxon>Tylenchina</taxon>
        <taxon>Panagrolaimomorpha</taxon>
        <taxon>Strongyloidoidea</taxon>
        <taxon>Steinernematidae</taxon>
        <taxon>Steinernema</taxon>
    </lineage>
</organism>
<dbReference type="InterPro" id="IPR017441">
    <property type="entry name" value="Protein_kinase_ATP_BS"/>
</dbReference>
<dbReference type="PANTHER" id="PTHR44167:SF23">
    <property type="entry name" value="CDC7 KINASE, ISOFORM A-RELATED"/>
    <property type="match status" value="1"/>
</dbReference>
<dbReference type="PANTHER" id="PTHR44167">
    <property type="entry name" value="OVARIAN-SPECIFIC SERINE/THREONINE-PROTEIN KINASE LOK-RELATED"/>
    <property type="match status" value="1"/>
</dbReference>
<accession>A0A4U5NCN9</accession>
<dbReference type="GO" id="GO:0004674">
    <property type="term" value="F:protein serine/threonine kinase activity"/>
    <property type="evidence" value="ECO:0007669"/>
    <property type="project" value="UniProtKB-KW"/>
</dbReference>
<dbReference type="Gene3D" id="3.30.200.20">
    <property type="entry name" value="Phosphorylase Kinase, domain 1"/>
    <property type="match status" value="1"/>
</dbReference>
<reference evidence="10 11" key="1">
    <citation type="journal article" date="2015" name="Genome Biol.">
        <title>Comparative genomics of Steinernema reveals deeply conserved gene regulatory networks.</title>
        <authorList>
            <person name="Dillman A.R."/>
            <person name="Macchietto M."/>
            <person name="Porter C.F."/>
            <person name="Rogers A."/>
            <person name="Williams B."/>
            <person name="Antoshechkin I."/>
            <person name="Lee M.M."/>
            <person name="Goodwin Z."/>
            <person name="Lu X."/>
            <person name="Lewis E.E."/>
            <person name="Goodrich-Blair H."/>
            <person name="Stock S.P."/>
            <person name="Adams B.J."/>
            <person name="Sternberg P.W."/>
            <person name="Mortazavi A."/>
        </authorList>
    </citation>
    <scope>NUCLEOTIDE SEQUENCE [LARGE SCALE GENOMIC DNA]</scope>
    <source>
        <strain evidence="10 11">ALL</strain>
    </source>
</reference>
<dbReference type="SUPFAM" id="SSF56112">
    <property type="entry name" value="Protein kinase-like (PK-like)"/>
    <property type="match status" value="1"/>
</dbReference>
<dbReference type="InterPro" id="IPR011009">
    <property type="entry name" value="Kinase-like_dom_sf"/>
</dbReference>
<proteinExistence type="inferred from homology"/>
<reference evidence="10 11" key="2">
    <citation type="journal article" date="2019" name="G3 (Bethesda)">
        <title>Hybrid Assembly of the Genome of the Entomopathogenic Nematode Steinernema carpocapsae Identifies the X-Chromosome.</title>
        <authorList>
            <person name="Serra L."/>
            <person name="Macchietto M."/>
            <person name="Macias-Munoz A."/>
            <person name="McGill C.J."/>
            <person name="Rodriguez I.M."/>
            <person name="Rodriguez B."/>
            <person name="Murad R."/>
            <person name="Mortazavi A."/>
        </authorList>
    </citation>
    <scope>NUCLEOTIDE SEQUENCE [LARGE SCALE GENOMIC DNA]</scope>
    <source>
        <strain evidence="10 11">ALL</strain>
    </source>
</reference>
<protein>
    <recommendedName>
        <fullName evidence="1">non-specific serine/threonine protein kinase</fullName>
        <ecNumber evidence="1">2.7.11.1</ecNumber>
    </recommendedName>
</protein>
<evidence type="ECO:0000256" key="2">
    <source>
        <dbReference type="ARBA" id="ARBA00022527"/>
    </source>
</evidence>
<keyword evidence="5" id="KW-0418">Kinase</keyword>
<evidence type="ECO:0000313" key="10">
    <source>
        <dbReference type="EMBL" id="TKR80578.1"/>
    </source>
</evidence>
<keyword evidence="2 8" id="KW-0723">Serine/threonine-protein kinase</keyword>
<dbReference type="EC" id="2.7.11.1" evidence="1"/>
<dbReference type="GO" id="GO:0005524">
    <property type="term" value="F:ATP binding"/>
    <property type="evidence" value="ECO:0007669"/>
    <property type="project" value="UniProtKB-UniRule"/>
</dbReference>
<dbReference type="EMBL" id="AZBU02000004">
    <property type="protein sequence ID" value="TKR80578.1"/>
    <property type="molecule type" value="Genomic_DNA"/>
</dbReference>